<dbReference type="Gene3D" id="1.20.120.1770">
    <property type="match status" value="1"/>
</dbReference>
<feature type="transmembrane region" description="Helical" evidence="2">
    <location>
        <begin position="188"/>
        <end position="205"/>
    </location>
</feature>
<dbReference type="PANTHER" id="PTHR31685">
    <property type="entry name" value="INTEGRAL MEMBRANE PROTEIN (AFU_ORTHOLOGUE AFUA_6G12730)-RELATED"/>
    <property type="match status" value="1"/>
</dbReference>
<dbReference type="AlphaFoldDB" id="A0A167DXN6"/>
<feature type="region of interest" description="Disordered" evidence="1">
    <location>
        <begin position="513"/>
        <end position="654"/>
    </location>
</feature>
<dbReference type="EMBL" id="LFIW01000874">
    <property type="protein sequence ID" value="KZL84467.1"/>
    <property type="molecule type" value="Genomic_DNA"/>
</dbReference>
<feature type="transmembrane region" description="Helical" evidence="2">
    <location>
        <begin position="225"/>
        <end position="246"/>
    </location>
</feature>
<feature type="compositionally biased region" description="Acidic residues" evidence="1">
    <location>
        <begin position="513"/>
        <end position="523"/>
    </location>
</feature>
<keyword evidence="2" id="KW-0472">Membrane</keyword>
<dbReference type="Pfam" id="PF10348">
    <property type="entry name" value="DUF2427"/>
    <property type="match status" value="1"/>
</dbReference>
<evidence type="ECO:0000259" key="4">
    <source>
        <dbReference type="Pfam" id="PF10355"/>
    </source>
</evidence>
<feature type="transmembrane region" description="Helical" evidence="2">
    <location>
        <begin position="149"/>
        <end position="168"/>
    </location>
</feature>
<keyword evidence="2" id="KW-1133">Transmembrane helix</keyword>
<dbReference type="PANTHER" id="PTHR31685:SF2">
    <property type="entry name" value="PROTEIN YTP1"/>
    <property type="match status" value="1"/>
</dbReference>
<name>A0A167DXN6_COLIC</name>
<feature type="transmembrane region" description="Helical" evidence="2">
    <location>
        <begin position="419"/>
        <end position="437"/>
    </location>
</feature>
<evidence type="ECO:0000313" key="5">
    <source>
        <dbReference type="EMBL" id="KZL84467.1"/>
    </source>
</evidence>
<evidence type="ECO:0000256" key="2">
    <source>
        <dbReference type="SAM" id="Phobius"/>
    </source>
</evidence>
<reference evidence="5 6" key="1">
    <citation type="submission" date="2015-06" db="EMBL/GenBank/DDBJ databases">
        <title>Survival trade-offs in plant roots during colonization by closely related pathogenic and mutualistic fungi.</title>
        <authorList>
            <person name="Hacquard S."/>
            <person name="Kracher B."/>
            <person name="Hiruma K."/>
            <person name="Weinman A."/>
            <person name="Muench P."/>
            <person name="Garrido Oter R."/>
            <person name="Ver Loren van Themaat E."/>
            <person name="Dallerey J.-F."/>
            <person name="Damm U."/>
            <person name="Henrissat B."/>
            <person name="Lespinet O."/>
            <person name="Thon M."/>
            <person name="Kemen E."/>
            <person name="McHardy A.C."/>
            <person name="Schulze-Lefert P."/>
            <person name="O'Connell R.J."/>
        </authorList>
    </citation>
    <scope>NUCLEOTIDE SEQUENCE [LARGE SCALE GENOMIC DNA]</scope>
    <source>
        <strain evidence="5 6">MAFF 238704</strain>
    </source>
</reference>
<feature type="non-terminal residue" evidence="5">
    <location>
        <position position="1"/>
    </location>
</feature>
<dbReference type="Proteomes" id="UP000076584">
    <property type="component" value="Unassembled WGS sequence"/>
</dbReference>
<dbReference type="CDD" id="cd08760">
    <property type="entry name" value="Cyt_b561_FRRS1_like"/>
    <property type="match status" value="1"/>
</dbReference>
<feature type="compositionally biased region" description="Basic and acidic residues" evidence="1">
    <location>
        <begin position="614"/>
        <end position="630"/>
    </location>
</feature>
<feature type="transmembrane region" description="Helical" evidence="2">
    <location>
        <begin position="119"/>
        <end position="142"/>
    </location>
</feature>
<evidence type="ECO:0000256" key="1">
    <source>
        <dbReference type="SAM" id="MobiDB-lite"/>
    </source>
</evidence>
<feature type="domain" description="Protein YTP1-like C-terminal" evidence="4">
    <location>
        <begin position="234"/>
        <end position="476"/>
    </location>
</feature>
<feature type="transmembrane region" description="Helical" evidence="2">
    <location>
        <begin position="457"/>
        <end position="477"/>
    </location>
</feature>
<protein>
    <submittedName>
        <fullName evidence="5">Integral membrane protein</fullName>
    </submittedName>
</protein>
<feature type="domain" description="DUF2427" evidence="3">
    <location>
        <begin position="105"/>
        <end position="206"/>
    </location>
</feature>
<keyword evidence="2" id="KW-0812">Transmembrane</keyword>
<keyword evidence="6" id="KW-1185">Reference proteome</keyword>
<proteinExistence type="predicted"/>
<sequence length="696" mass="76728">LLTNQTLLTSPDTTTLLARFVRTSPIASRRRDAAPLARLKSVTRLAPAPDSSTGGRFCHFETPVMAWDTFSTASSPLKSSSLLAAAAFILTSLPMALGHEHGVSHIQEGETVSQEPIDTILWIHIFIMMLAFGVIFPVGMVLGMTKNRWHVPTQVFGSALAILGYFLGHMHRGRQFLPHNVHASFANWLMIIMATQVGLGIYLRLHLEKGINGRIRRFIKPAHGILGKVSPVLAWTQFLFGGITSLGFCQADHLGQCLAHFIMGSAFIAYGIILTLLLLVGQLWVRRSGRSQEFFDSIVIAAWGCVNTFTEHRWGTEWVRNDWQHTTMGIIWWCAGLVGIWLSRDRDGNPKRNFIPGFVIGVTGWAMSAHPQDLPISAMTHNMFGKTLMGVGITRVIEVAFVVKDATGVSADGRQTNSWQFIPVFLLYASGFLFMGATEEQMALVANSGLDHVSYILILYSFAFLLFLFTMMLIHLFDRNANTDGKVALANGVPVANGRPGENRQVRDAEEFELEGLMSDDEDEARKGLREDTDDDQGLGSPSSPMADARSHFVLPPQSSSDQPSSLVNLSTPTTPPEQPEQNIAKMPSVKNPNGPSKNRLANRALGAKMERRKKSEANRNKIAKTDAMRGARPGLAPTSGPNAPLSKKKAKKLEKRLAHALRRKMAAEGEVVMQDVEEVEEDKPEEGDMETEKIE</sequence>
<organism evidence="5 6">
    <name type="scientific">Colletotrichum incanum</name>
    <name type="common">Soybean anthracnose fungus</name>
    <dbReference type="NCBI Taxonomy" id="1573173"/>
    <lineage>
        <taxon>Eukaryota</taxon>
        <taxon>Fungi</taxon>
        <taxon>Dikarya</taxon>
        <taxon>Ascomycota</taxon>
        <taxon>Pezizomycotina</taxon>
        <taxon>Sordariomycetes</taxon>
        <taxon>Hypocreomycetidae</taxon>
        <taxon>Glomerellales</taxon>
        <taxon>Glomerellaceae</taxon>
        <taxon>Colletotrichum</taxon>
        <taxon>Colletotrichum spaethianum species complex</taxon>
    </lineage>
</organism>
<feature type="compositionally biased region" description="Low complexity" evidence="1">
    <location>
        <begin position="554"/>
        <end position="573"/>
    </location>
</feature>
<comment type="caution">
    <text evidence="5">The sequence shown here is derived from an EMBL/GenBank/DDBJ whole genome shotgun (WGS) entry which is preliminary data.</text>
</comment>
<gene>
    <name evidence="5" type="ORF">CI238_03601</name>
</gene>
<evidence type="ECO:0000313" key="6">
    <source>
        <dbReference type="Proteomes" id="UP000076584"/>
    </source>
</evidence>
<feature type="region of interest" description="Disordered" evidence="1">
    <location>
        <begin position="673"/>
        <end position="696"/>
    </location>
</feature>
<evidence type="ECO:0000259" key="3">
    <source>
        <dbReference type="Pfam" id="PF10348"/>
    </source>
</evidence>
<dbReference type="Pfam" id="PF10355">
    <property type="entry name" value="Ytp1"/>
    <property type="match status" value="1"/>
</dbReference>
<dbReference type="InterPro" id="IPR018827">
    <property type="entry name" value="YTP1_C"/>
</dbReference>
<accession>A0A167DXN6</accession>
<dbReference type="STRING" id="1573173.A0A167DXN6"/>
<dbReference type="InterPro" id="IPR018825">
    <property type="entry name" value="DUF2427"/>
</dbReference>
<feature type="transmembrane region" description="Helical" evidence="2">
    <location>
        <begin position="258"/>
        <end position="281"/>
    </location>
</feature>
<feature type="compositionally biased region" description="Acidic residues" evidence="1">
    <location>
        <begin position="676"/>
        <end position="690"/>
    </location>
</feature>